<evidence type="ECO:0000256" key="1">
    <source>
        <dbReference type="ARBA" id="ARBA00022741"/>
    </source>
</evidence>
<protein>
    <submittedName>
        <fullName evidence="4">Putative heat shock protein</fullName>
    </submittedName>
</protein>
<organism evidence="4">
    <name type="scientific">Trypanosoma congolense (strain IL3000)</name>
    <dbReference type="NCBI Taxonomy" id="1068625"/>
    <lineage>
        <taxon>Eukaryota</taxon>
        <taxon>Discoba</taxon>
        <taxon>Euglenozoa</taxon>
        <taxon>Kinetoplastea</taxon>
        <taxon>Metakinetoplastina</taxon>
        <taxon>Trypanosomatida</taxon>
        <taxon>Trypanosomatidae</taxon>
        <taxon>Trypanosoma</taxon>
        <taxon>Nannomonas</taxon>
    </lineage>
</organism>
<evidence type="ECO:0000256" key="3">
    <source>
        <dbReference type="SAM" id="MobiDB-lite"/>
    </source>
</evidence>
<evidence type="ECO:0000256" key="2">
    <source>
        <dbReference type="ARBA" id="ARBA00022840"/>
    </source>
</evidence>
<dbReference type="InterPro" id="IPR013126">
    <property type="entry name" value="Hsp_70_fam"/>
</dbReference>
<dbReference type="GO" id="GO:0005829">
    <property type="term" value="C:cytosol"/>
    <property type="evidence" value="ECO:0007669"/>
    <property type="project" value="TreeGrafter"/>
</dbReference>
<dbReference type="EMBL" id="HE575323">
    <property type="protein sequence ID" value="CCC94303.1"/>
    <property type="molecule type" value="Genomic_DNA"/>
</dbReference>
<evidence type="ECO:0000313" key="4">
    <source>
        <dbReference type="EMBL" id="CCC94303.1"/>
    </source>
</evidence>
<dbReference type="GO" id="GO:0005634">
    <property type="term" value="C:nucleus"/>
    <property type="evidence" value="ECO:0007669"/>
    <property type="project" value="TreeGrafter"/>
</dbReference>
<dbReference type="PANTHER" id="PTHR45639:SF4">
    <property type="entry name" value="HSC70CB, ISOFORM G"/>
    <property type="match status" value="1"/>
</dbReference>
<dbReference type="FunFam" id="1.20.1270.10:FF:000002">
    <property type="entry name" value="Heat shock 70 kDa protein 4"/>
    <property type="match status" value="1"/>
</dbReference>
<keyword evidence="1" id="KW-0547">Nucleotide-binding</keyword>
<dbReference type="GO" id="GO:0140662">
    <property type="term" value="F:ATP-dependent protein folding chaperone"/>
    <property type="evidence" value="ECO:0007669"/>
    <property type="project" value="InterPro"/>
</dbReference>
<name>G0UY36_TRYCI</name>
<dbReference type="Gene3D" id="1.20.1270.10">
    <property type="match status" value="1"/>
</dbReference>
<feature type="region of interest" description="Disordered" evidence="3">
    <location>
        <begin position="213"/>
        <end position="261"/>
    </location>
</feature>
<dbReference type="SUPFAM" id="SSF100934">
    <property type="entry name" value="Heat shock protein 70kD (HSP70), C-terminal subdomain"/>
    <property type="match status" value="1"/>
</dbReference>
<keyword evidence="2" id="KW-0067">ATP-binding</keyword>
<reference evidence="4" key="1">
    <citation type="journal article" date="2012" name="Proc. Natl. Acad. Sci. U.S.A.">
        <title>Antigenic diversity is generated by distinct evolutionary mechanisms in African trypanosome species.</title>
        <authorList>
            <person name="Jackson A.P."/>
            <person name="Berry A."/>
            <person name="Aslett M."/>
            <person name="Allison H.C."/>
            <person name="Burton P."/>
            <person name="Vavrova-Anderson J."/>
            <person name="Brown R."/>
            <person name="Browne H."/>
            <person name="Corton N."/>
            <person name="Hauser H."/>
            <person name="Gamble J."/>
            <person name="Gilderthorp R."/>
            <person name="Marcello L."/>
            <person name="McQuillan J."/>
            <person name="Otto T.D."/>
            <person name="Quail M.A."/>
            <person name="Sanders M.J."/>
            <person name="van Tonder A."/>
            <person name="Ginger M.L."/>
            <person name="Field M.C."/>
            <person name="Barry J.D."/>
            <person name="Hertz-Fowler C."/>
            <person name="Berriman M."/>
        </authorList>
    </citation>
    <scope>NUCLEOTIDE SEQUENCE</scope>
    <source>
        <strain evidence="4">IL3000</strain>
    </source>
</reference>
<dbReference type="VEuPathDB" id="TriTrypDB:TcIL3000_10_10820"/>
<dbReference type="GO" id="GO:0005524">
    <property type="term" value="F:ATP binding"/>
    <property type="evidence" value="ECO:0007669"/>
    <property type="project" value="UniProtKB-KW"/>
</dbReference>
<accession>G0UY36</accession>
<keyword evidence="4" id="KW-0346">Stress response</keyword>
<sequence>MVKKQKQRRVELSVTPRLDVIGLSGQEVVEFRKKEVEMNDRDMLITKTRDSKNELESYILDNRPRIADGGILTEYMTKEQQAKFIQLANEYENWLYEDGADAELSVYQEKVKTLRAIGDAATDRRRNFEDVEFELPVFKQEVTKAKDTALGAIGKAEHITEEELREVAAKCDGALSWAEQEISRYREQPKSEAPLLTCATLREKQKEAVEAVRVVVQRPAPPKPKEAAAESKNEKSADEQAPAEVPPEENEEVPPVKDELD</sequence>
<dbReference type="InterPro" id="IPR029048">
    <property type="entry name" value="HSP70_C_sf"/>
</dbReference>
<gene>
    <name evidence="4" type="ORF">TCIL3000_10_10820</name>
</gene>
<dbReference type="PANTHER" id="PTHR45639">
    <property type="entry name" value="HSC70CB, ISOFORM G-RELATED"/>
    <property type="match status" value="1"/>
</dbReference>
<feature type="compositionally biased region" description="Basic and acidic residues" evidence="3">
    <location>
        <begin position="223"/>
        <end position="238"/>
    </location>
</feature>
<proteinExistence type="predicted"/>
<dbReference type="AlphaFoldDB" id="G0UY36"/>